<evidence type="ECO:0000259" key="7">
    <source>
        <dbReference type="PROSITE" id="PS50056"/>
    </source>
</evidence>
<feature type="domain" description="Rhodanese" evidence="8">
    <location>
        <begin position="127"/>
        <end position="201"/>
    </location>
</feature>
<dbReference type="Pfam" id="PF00782">
    <property type="entry name" value="DSPc"/>
    <property type="match status" value="1"/>
</dbReference>
<evidence type="ECO:0000259" key="8">
    <source>
        <dbReference type="PROSITE" id="PS50206"/>
    </source>
</evidence>
<dbReference type="GO" id="GO:0043409">
    <property type="term" value="P:negative regulation of MAPK cascade"/>
    <property type="evidence" value="ECO:0007669"/>
    <property type="project" value="TreeGrafter"/>
</dbReference>
<feature type="domain" description="Tyrosine specific protein phosphatases" evidence="7">
    <location>
        <begin position="429"/>
        <end position="492"/>
    </location>
</feature>
<feature type="region of interest" description="Disordered" evidence="5">
    <location>
        <begin position="26"/>
        <end position="49"/>
    </location>
</feature>
<evidence type="ECO:0000256" key="5">
    <source>
        <dbReference type="SAM" id="MobiDB-lite"/>
    </source>
</evidence>
<dbReference type="PANTHER" id="PTHR10159">
    <property type="entry name" value="DUAL SPECIFICITY PROTEIN PHOSPHATASE"/>
    <property type="match status" value="1"/>
</dbReference>
<evidence type="ECO:0000256" key="1">
    <source>
        <dbReference type="ARBA" id="ARBA00008601"/>
    </source>
</evidence>
<evidence type="ECO:0000256" key="3">
    <source>
        <dbReference type="ARBA" id="ARBA00022801"/>
    </source>
</evidence>
<keyword evidence="3" id="KW-0378">Hydrolase</keyword>
<name>A0AAD5UMB5_9FUNG</name>
<dbReference type="GO" id="GO:0033550">
    <property type="term" value="F:MAP kinase tyrosine phosphatase activity"/>
    <property type="evidence" value="ECO:0007669"/>
    <property type="project" value="TreeGrafter"/>
</dbReference>
<dbReference type="PROSITE" id="PS50054">
    <property type="entry name" value="TYR_PHOSPHATASE_DUAL"/>
    <property type="match status" value="1"/>
</dbReference>
<dbReference type="SUPFAM" id="SSF52821">
    <property type="entry name" value="Rhodanese/Cell cycle control phosphatase"/>
    <property type="match status" value="1"/>
</dbReference>
<dbReference type="CDD" id="cd14498">
    <property type="entry name" value="DSP"/>
    <property type="match status" value="1"/>
</dbReference>
<dbReference type="GO" id="GO:0008330">
    <property type="term" value="F:protein tyrosine/threonine phosphatase activity"/>
    <property type="evidence" value="ECO:0007669"/>
    <property type="project" value="TreeGrafter"/>
</dbReference>
<feature type="compositionally biased region" description="Basic and acidic residues" evidence="5">
    <location>
        <begin position="28"/>
        <end position="45"/>
    </location>
</feature>
<feature type="region of interest" description="Disordered" evidence="5">
    <location>
        <begin position="54"/>
        <end position="73"/>
    </location>
</feature>
<dbReference type="EMBL" id="JADGKB010000012">
    <property type="protein sequence ID" value="KAJ3260283.1"/>
    <property type="molecule type" value="Genomic_DNA"/>
</dbReference>
<gene>
    <name evidence="9" type="primary">DUSP9</name>
    <name evidence="9" type="ORF">HK103_000918</name>
</gene>
<dbReference type="SUPFAM" id="SSF52799">
    <property type="entry name" value="(Phosphotyrosine protein) phosphatases II"/>
    <property type="match status" value="1"/>
</dbReference>
<dbReference type="Proteomes" id="UP001210925">
    <property type="component" value="Unassembled WGS sequence"/>
</dbReference>
<protein>
    <recommendedName>
        <fullName evidence="2">protein-tyrosine-phosphatase</fullName>
        <ecNumber evidence="2">3.1.3.48</ecNumber>
    </recommendedName>
</protein>
<dbReference type="InterPro" id="IPR020422">
    <property type="entry name" value="TYR_PHOSPHATASE_DUAL_dom"/>
</dbReference>
<dbReference type="Gene3D" id="3.40.250.10">
    <property type="entry name" value="Rhodanese-like domain"/>
    <property type="match status" value="1"/>
</dbReference>
<dbReference type="InterPro" id="IPR029021">
    <property type="entry name" value="Prot-tyrosine_phosphatase-like"/>
</dbReference>
<dbReference type="InterPro" id="IPR001763">
    <property type="entry name" value="Rhodanese-like_dom"/>
</dbReference>
<evidence type="ECO:0000256" key="2">
    <source>
        <dbReference type="ARBA" id="ARBA00013064"/>
    </source>
</evidence>
<reference evidence="9" key="1">
    <citation type="submission" date="2020-05" db="EMBL/GenBank/DDBJ databases">
        <title>Phylogenomic resolution of chytrid fungi.</title>
        <authorList>
            <person name="Stajich J.E."/>
            <person name="Amses K."/>
            <person name="Simmons R."/>
            <person name="Seto K."/>
            <person name="Myers J."/>
            <person name="Bonds A."/>
            <person name="Quandt C.A."/>
            <person name="Barry K."/>
            <person name="Liu P."/>
            <person name="Grigoriev I."/>
            <person name="Longcore J.E."/>
            <person name="James T.Y."/>
        </authorList>
    </citation>
    <scope>NUCLEOTIDE SEQUENCE</scope>
    <source>
        <strain evidence="9">PLAUS21</strain>
    </source>
</reference>
<dbReference type="PROSITE" id="PS50056">
    <property type="entry name" value="TYR_PHOSPHATASE_2"/>
    <property type="match status" value="1"/>
</dbReference>
<dbReference type="InterPro" id="IPR036873">
    <property type="entry name" value="Rhodanese-like_dom_sf"/>
</dbReference>
<evidence type="ECO:0000313" key="9">
    <source>
        <dbReference type="EMBL" id="KAJ3260283.1"/>
    </source>
</evidence>
<feature type="domain" description="Tyrosine-protein phosphatase" evidence="6">
    <location>
        <begin position="361"/>
        <end position="511"/>
    </location>
</feature>
<dbReference type="SMART" id="SM00195">
    <property type="entry name" value="DSPc"/>
    <property type="match status" value="1"/>
</dbReference>
<dbReference type="GO" id="GO:0005737">
    <property type="term" value="C:cytoplasm"/>
    <property type="evidence" value="ECO:0007669"/>
    <property type="project" value="TreeGrafter"/>
</dbReference>
<accession>A0AAD5UMB5</accession>
<evidence type="ECO:0000313" key="10">
    <source>
        <dbReference type="Proteomes" id="UP001210925"/>
    </source>
</evidence>
<dbReference type="PROSITE" id="PS50206">
    <property type="entry name" value="RHODANESE_3"/>
    <property type="match status" value="1"/>
</dbReference>
<sequence length="521" mass="56748">MIDQPKVLSGITHAATIPEAKMASISNLKKDGSRSSLDELRKSPSKESLALNLKSASNDKSATPELQSSPNILKNNSGKSIAEFIRCGQIKPFTAQHLELHMKYINDKNMVNLAQAPEAWGNHPLSILIIDMRSPDDFKKSHLKGSINPNFPMLVTKRFKKRMYSNFNLSNFLAPNSECLSTFERWKQMDNGKKCIMVCNTEMEDNYDDDTWTLLGCLANGLSNDICQGASPLVTYLYGGMQAVYNLPSANSLLHGTDLHDSEFNMKIQNSPVGFSELNPPNSPPIPSISKLGLSGRGTKALSIDLSAKKDIGPSKTVTRKPTLNLIIGGAPEKEPLKAATETIAETPVTSPNDNAAPPQPFSRVNKNIMVGSDLLPLAPDGPQQLTSLGVTHILNMAAEIPISKVVKESGKFGLKWIPVLDNTEVDMDEALQQAIDFISDAVSGNPNAIVFVHCKAGRSRSVSAVIGYLVAKENYTLKTAYDLMRKVRKGVSPNLGFMAALLKVEKEAHGQNSKVTELYS</sequence>
<keyword evidence="10" id="KW-1185">Reference proteome</keyword>
<organism evidence="9 10">
    <name type="scientific">Boothiomyces macroporosus</name>
    <dbReference type="NCBI Taxonomy" id="261099"/>
    <lineage>
        <taxon>Eukaryota</taxon>
        <taxon>Fungi</taxon>
        <taxon>Fungi incertae sedis</taxon>
        <taxon>Chytridiomycota</taxon>
        <taxon>Chytridiomycota incertae sedis</taxon>
        <taxon>Chytridiomycetes</taxon>
        <taxon>Rhizophydiales</taxon>
        <taxon>Terramycetaceae</taxon>
        <taxon>Boothiomyces</taxon>
    </lineage>
</organism>
<dbReference type="InterPro" id="IPR000340">
    <property type="entry name" value="Dual-sp_phosphatase_cat-dom"/>
</dbReference>
<proteinExistence type="inferred from homology"/>
<evidence type="ECO:0000256" key="4">
    <source>
        <dbReference type="ARBA" id="ARBA00022912"/>
    </source>
</evidence>
<comment type="caution">
    <text evidence="9">The sequence shown here is derived from an EMBL/GenBank/DDBJ whole genome shotgun (WGS) entry which is preliminary data.</text>
</comment>
<dbReference type="InterPro" id="IPR000387">
    <property type="entry name" value="Tyr_Pase_dom"/>
</dbReference>
<keyword evidence="4" id="KW-0904">Protein phosphatase</keyword>
<dbReference type="CDD" id="cd00158">
    <property type="entry name" value="RHOD"/>
    <property type="match status" value="1"/>
</dbReference>
<dbReference type="Gene3D" id="3.90.190.10">
    <property type="entry name" value="Protein tyrosine phosphatase superfamily"/>
    <property type="match status" value="1"/>
</dbReference>
<dbReference type="GO" id="GO:0017017">
    <property type="term" value="F:MAP kinase tyrosine/serine/threonine phosphatase activity"/>
    <property type="evidence" value="ECO:0007669"/>
    <property type="project" value="TreeGrafter"/>
</dbReference>
<dbReference type="EC" id="3.1.3.48" evidence="2"/>
<dbReference type="PANTHER" id="PTHR10159:SF519">
    <property type="entry name" value="DUAL SPECIFICITY PROTEIN PHOSPHATASE MPK3"/>
    <property type="match status" value="1"/>
</dbReference>
<dbReference type="Pfam" id="PF00581">
    <property type="entry name" value="Rhodanese"/>
    <property type="match status" value="1"/>
</dbReference>
<evidence type="ECO:0000259" key="6">
    <source>
        <dbReference type="PROSITE" id="PS50054"/>
    </source>
</evidence>
<comment type="similarity">
    <text evidence="1">Belongs to the protein-tyrosine phosphatase family. Non-receptor class dual specificity subfamily.</text>
</comment>
<dbReference type="AlphaFoldDB" id="A0AAD5UMB5"/>